<protein>
    <submittedName>
        <fullName evidence="1">6776_t:CDS:1</fullName>
    </submittedName>
</protein>
<sequence length="212" mass="24111">EFKVNKKHFMSSGKDNDILETDTNILTSKKIKTEDIIDDDKLETNTNILTSNKIKSEDIVDLNESSQVEGSTQWRLHIKNVPKFASTKIIKDLLAKHSCGDVKIKKSHDWNYCYAFFKTQEQQLQAIDNLKNVNFKNKTLVELYNGRPKYKPGWALEKSDSNLPCLLQPMIPSPILEGYRNKCEFTVGRNLNGEIAVGFLLGAFKNGINSVI</sequence>
<accession>A0ACA9NWR5</accession>
<feature type="non-terminal residue" evidence="1">
    <location>
        <position position="212"/>
    </location>
</feature>
<reference evidence="1" key="1">
    <citation type="submission" date="2021-06" db="EMBL/GenBank/DDBJ databases">
        <authorList>
            <person name="Kallberg Y."/>
            <person name="Tangrot J."/>
            <person name="Rosling A."/>
        </authorList>
    </citation>
    <scope>NUCLEOTIDE SEQUENCE</scope>
    <source>
        <strain evidence="1">AU212A</strain>
    </source>
</reference>
<keyword evidence="2" id="KW-1185">Reference proteome</keyword>
<name>A0ACA9NWR5_9GLOM</name>
<evidence type="ECO:0000313" key="1">
    <source>
        <dbReference type="EMBL" id="CAG8679090.1"/>
    </source>
</evidence>
<organism evidence="1 2">
    <name type="scientific">Scutellospora calospora</name>
    <dbReference type="NCBI Taxonomy" id="85575"/>
    <lineage>
        <taxon>Eukaryota</taxon>
        <taxon>Fungi</taxon>
        <taxon>Fungi incertae sedis</taxon>
        <taxon>Mucoromycota</taxon>
        <taxon>Glomeromycotina</taxon>
        <taxon>Glomeromycetes</taxon>
        <taxon>Diversisporales</taxon>
        <taxon>Gigasporaceae</taxon>
        <taxon>Scutellospora</taxon>
    </lineage>
</organism>
<dbReference type="EMBL" id="CAJVPM010031165">
    <property type="protein sequence ID" value="CAG8679090.1"/>
    <property type="molecule type" value="Genomic_DNA"/>
</dbReference>
<feature type="non-terminal residue" evidence="1">
    <location>
        <position position="1"/>
    </location>
</feature>
<dbReference type="Proteomes" id="UP000789860">
    <property type="component" value="Unassembled WGS sequence"/>
</dbReference>
<gene>
    <name evidence="1" type="ORF">SCALOS_LOCUS9665</name>
</gene>
<evidence type="ECO:0000313" key="2">
    <source>
        <dbReference type="Proteomes" id="UP000789860"/>
    </source>
</evidence>
<comment type="caution">
    <text evidence="1">The sequence shown here is derived from an EMBL/GenBank/DDBJ whole genome shotgun (WGS) entry which is preliminary data.</text>
</comment>
<proteinExistence type="predicted"/>